<dbReference type="OrthoDB" id="9802815at2"/>
<dbReference type="STRING" id="574087.Acear_0675"/>
<dbReference type="HOGENOM" id="CLU_088237_1_0_9"/>
<dbReference type="AlphaFoldDB" id="D9QVF6"/>
<evidence type="ECO:0000313" key="3">
    <source>
        <dbReference type="Proteomes" id="UP000001661"/>
    </source>
</evidence>
<dbReference type="Pfam" id="PF00551">
    <property type="entry name" value="Formyl_trans_N"/>
    <property type="match status" value="1"/>
</dbReference>
<dbReference type="Gene3D" id="3.40.50.12230">
    <property type="match status" value="1"/>
</dbReference>
<dbReference type="RefSeq" id="WP_013277661.1">
    <property type="nucleotide sequence ID" value="NC_014378.1"/>
</dbReference>
<protein>
    <submittedName>
        <fullName evidence="2">Formyl transferase domain protein</fullName>
    </submittedName>
</protein>
<organism evidence="2 3">
    <name type="scientific">Acetohalobium arabaticum (strain ATCC 49924 / DSM 5501 / Z-7288)</name>
    <dbReference type="NCBI Taxonomy" id="574087"/>
    <lineage>
        <taxon>Bacteria</taxon>
        <taxon>Bacillati</taxon>
        <taxon>Bacillota</taxon>
        <taxon>Clostridia</taxon>
        <taxon>Halanaerobiales</taxon>
        <taxon>Halobacteroidaceae</taxon>
        <taxon>Acetohalobium</taxon>
    </lineage>
</organism>
<gene>
    <name evidence="2" type="ordered locus">Acear_0675</name>
</gene>
<accession>D9QVF6</accession>
<dbReference type="PANTHER" id="PTHR11138:SF5">
    <property type="entry name" value="METHIONYL-TRNA FORMYLTRANSFERASE, MITOCHONDRIAL"/>
    <property type="match status" value="1"/>
</dbReference>
<keyword evidence="3" id="KW-1185">Reference proteome</keyword>
<dbReference type="KEGG" id="aar:Acear_0675"/>
<reference evidence="2 3" key="1">
    <citation type="journal article" date="2010" name="Stand. Genomic Sci.">
        <title>Complete genome sequence of Acetohalobium arabaticum type strain (Z-7288).</title>
        <authorList>
            <person name="Sikorski J."/>
            <person name="Lapidus A."/>
            <person name="Chertkov O."/>
            <person name="Lucas S."/>
            <person name="Copeland A."/>
            <person name="Glavina Del Rio T."/>
            <person name="Nolan M."/>
            <person name="Tice H."/>
            <person name="Cheng J.F."/>
            <person name="Han C."/>
            <person name="Brambilla E."/>
            <person name="Pitluck S."/>
            <person name="Liolios K."/>
            <person name="Ivanova N."/>
            <person name="Mavromatis K."/>
            <person name="Mikhailova N."/>
            <person name="Pati A."/>
            <person name="Bruce D."/>
            <person name="Detter C."/>
            <person name="Tapia R."/>
            <person name="Goodwin L."/>
            <person name="Chen A."/>
            <person name="Palaniappan K."/>
            <person name="Land M."/>
            <person name="Hauser L."/>
            <person name="Chang Y.J."/>
            <person name="Jeffries C.D."/>
            <person name="Rohde M."/>
            <person name="Goker M."/>
            <person name="Spring S."/>
            <person name="Woyke T."/>
            <person name="Bristow J."/>
            <person name="Eisen J.A."/>
            <person name="Markowitz V."/>
            <person name="Hugenholtz P."/>
            <person name="Kyrpides N.C."/>
            <person name="Klenk H.P."/>
        </authorList>
    </citation>
    <scope>NUCLEOTIDE SEQUENCE [LARGE SCALE GENOMIC DNA]</scope>
    <source>
        <strain evidence="3">ATCC 49924 / DSM 5501 / Z-7288</strain>
    </source>
</reference>
<evidence type="ECO:0000259" key="1">
    <source>
        <dbReference type="Pfam" id="PF00551"/>
    </source>
</evidence>
<sequence>MKIIIVTQHDPFYLPLLFKKFFKFYIQHQNKIEIEGIVIQQPLGRSSIWNLLKQLYNFYGPIDFSKQALRYLKKQLNYLRYRVGLKDNFLSIPALAKKYNIEVLSYSDINSQEFIDFITDNQIDLVVSASATQIFKEQILTAPKYGCINIHSAPLPRYRGMMPNFWQMYHGEEYSVLTIHRMITKLDKGDIIMQKKTKIKSDMTLDDLVCQTKIKAAEALGEVLLKFFNNEVEFRPLPDIEGSYFSFPTKKDVEKFKAKGKRLI</sequence>
<name>D9QVF6_ACEAZ</name>
<dbReference type="eggNOG" id="COG0223">
    <property type="taxonomic scope" value="Bacteria"/>
</dbReference>
<dbReference type="InterPro" id="IPR036477">
    <property type="entry name" value="Formyl_transf_N_sf"/>
</dbReference>
<dbReference type="EMBL" id="CP002105">
    <property type="protein sequence ID" value="ADL12215.1"/>
    <property type="molecule type" value="Genomic_DNA"/>
</dbReference>
<dbReference type="GO" id="GO:0005829">
    <property type="term" value="C:cytosol"/>
    <property type="evidence" value="ECO:0007669"/>
    <property type="project" value="TreeGrafter"/>
</dbReference>
<dbReference type="InterPro" id="IPR002376">
    <property type="entry name" value="Formyl_transf_N"/>
</dbReference>
<dbReference type="GO" id="GO:0004479">
    <property type="term" value="F:methionyl-tRNA formyltransferase activity"/>
    <property type="evidence" value="ECO:0007669"/>
    <property type="project" value="TreeGrafter"/>
</dbReference>
<proteinExistence type="predicted"/>
<evidence type="ECO:0000313" key="2">
    <source>
        <dbReference type="EMBL" id="ADL12215.1"/>
    </source>
</evidence>
<dbReference type="SUPFAM" id="SSF53328">
    <property type="entry name" value="Formyltransferase"/>
    <property type="match status" value="1"/>
</dbReference>
<feature type="domain" description="Formyl transferase N-terminal" evidence="1">
    <location>
        <begin position="107"/>
        <end position="223"/>
    </location>
</feature>
<keyword evidence="2" id="KW-0808">Transferase</keyword>
<dbReference type="Proteomes" id="UP000001661">
    <property type="component" value="Chromosome"/>
</dbReference>
<dbReference type="PANTHER" id="PTHR11138">
    <property type="entry name" value="METHIONYL-TRNA FORMYLTRANSFERASE"/>
    <property type="match status" value="1"/>
</dbReference>